<dbReference type="GO" id="GO:0006605">
    <property type="term" value="P:protein targeting"/>
    <property type="evidence" value="ECO:0007669"/>
    <property type="project" value="UniProtKB-UniRule"/>
</dbReference>
<dbReference type="InterPro" id="IPR036266">
    <property type="entry name" value="SecA_Wing/Scaffold_sf"/>
</dbReference>
<feature type="binding site" evidence="16">
    <location>
        <position position="492"/>
    </location>
    <ligand>
        <name>ATP</name>
        <dbReference type="ChEBI" id="CHEBI:30616"/>
    </ligand>
</feature>
<evidence type="ECO:0000256" key="5">
    <source>
        <dbReference type="ARBA" id="ARBA00022475"/>
    </source>
</evidence>
<evidence type="ECO:0000256" key="3">
    <source>
        <dbReference type="ARBA" id="ARBA00007650"/>
    </source>
</evidence>
<evidence type="ECO:0000256" key="14">
    <source>
        <dbReference type="ARBA" id="ARBA00023136"/>
    </source>
</evidence>
<dbReference type="InterPro" id="IPR036670">
    <property type="entry name" value="SecA_X-link_sf"/>
</dbReference>
<evidence type="ECO:0000256" key="11">
    <source>
        <dbReference type="ARBA" id="ARBA00022927"/>
    </source>
</evidence>
<dbReference type="FunFam" id="3.40.50.300:FF:000694">
    <property type="entry name" value="Preprotein translocase subunit SecA"/>
    <property type="match status" value="1"/>
</dbReference>
<evidence type="ECO:0000259" key="21">
    <source>
        <dbReference type="PROSITE" id="PS51196"/>
    </source>
</evidence>
<proteinExistence type="inferred from homology"/>
<dbReference type="PROSITE" id="PS51192">
    <property type="entry name" value="HELICASE_ATP_BIND_1"/>
    <property type="match status" value="1"/>
</dbReference>
<dbReference type="InterPro" id="IPR014001">
    <property type="entry name" value="Helicase_ATP-bd"/>
</dbReference>
<dbReference type="Pfam" id="PF21090">
    <property type="entry name" value="P-loop_SecA"/>
    <property type="match status" value="2"/>
</dbReference>
<keyword evidence="4 16" id="KW-0813">Transport</keyword>
<accession>A0A5D4SND9</accession>
<comment type="subcellular location">
    <subcellularLocation>
        <location evidence="16">Cell membrane</location>
        <topology evidence="16">Peripheral membrane protein</topology>
        <orientation evidence="16">Cytoplasmic side</orientation>
    </subcellularLocation>
    <subcellularLocation>
        <location evidence="2 16">Cytoplasm</location>
    </subcellularLocation>
    <text evidence="16">Distribution is 50-50.</text>
</comment>
<comment type="similarity">
    <text evidence="3 16 17">Belongs to the SecA family.</text>
</comment>
<comment type="subunit">
    <text evidence="16">Monomer and homodimer. Part of the essential Sec protein translocation apparatus which comprises SecA, SecYEG and auxiliary proteins SecDF. Other proteins may also be involved.</text>
</comment>
<dbReference type="RefSeq" id="WP_094768492.1">
    <property type="nucleotide sequence ID" value="NZ_JAHXNN010000006.1"/>
</dbReference>
<dbReference type="GO" id="GO:0031522">
    <property type="term" value="C:cell envelope Sec protein transport complex"/>
    <property type="evidence" value="ECO:0007669"/>
    <property type="project" value="TreeGrafter"/>
</dbReference>
<evidence type="ECO:0000256" key="2">
    <source>
        <dbReference type="ARBA" id="ARBA00004496"/>
    </source>
</evidence>
<dbReference type="InterPro" id="IPR044722">
    <property type="entry name" value="SecA_SF2_C"/>
</dbReference>
<dbReference type="EMBL" id="VTES01000003">
    <property type="protein sequence ID" value="TYS63738.1"/>
    <property type="molecule type" value="Genomic_DNA"/>
</dbReference>
<keyword evidence="5 16" id="KW-1003">Cell membrane</keyword>
<evidence type="ECO:0000256" key="4">
    <source>
        <dbReference type="ARBA" id="ARBA00022448"/>
    </source>
</evidence>
<dbReference type="Pfam" id="PF02810">
    <property type="entry name" value="SEC-C"/>
    <property type="match status" value="1"/>
</dbReference>
<evidence type="ECO:0000256" key="7">
    <source>
        <dbReference type="ARBA" id="ARBA00022723"/>
    </source>
</evidence>
<dbReference type="Pfam" id="PF07516">
    <property type="entry name" value="SecA_SW"/>
    <property type="match status" value="1"/>
</dbReference>
<protein>
    <recommendedName>
        <fullName evidence="16 17">Protein translocase subunit SecA</fullName>
        <ecNumber evidence="16">7.4.2.8</ecNumber>
    </recommendedName>
</protein>
<dbReference type="InterPro" id="IPR011116">
    <property type="entry name" value="SecA_Wing/Scaffold"/>
</dbReference>
<feature type="region of interest" description="Disordered" evidence="18">
    <location>
        <begin position="789"/>
        <end position="809"/>
    </location>
</feature>
<dbReference type="GO" id="GO:0005829">
    <property type="term" value="C:cytosol"/>
    <property type="evidence" value="ECO:0007669"/>
    <property type="project" value="TreeGrafter"/>
</dbReference>
<evidence type="ECO:0000256" key="17">
    <source>
        <dbReference type="RuleBase" id="RU003874"/>
    </source>
</evidence>
<keyword evidence="14 16" id="KW-0472">Membrane</keyword>
<dbReference type="PROSITE" id="PS51194">
    <property type="entry name" value="HELICASE_CTER"/>
    <property type="match status" value="1"/>
</dbReference>
<evidence type="ECO:0000259" key="20">
    <source>
        <dbReference type="PROSITE" id="PS51194"/>
    </source>
</evidence>
<dbReference type="FunFam" id="1.10.3060.10:FF:000002">
    <property type="entry name" value="Preprotein translocase subunit SecA"/>
    <property type="match status" value="1"/>
</dbReference>
<dbReference type="GO" id="GO:0065002">
    <property type="term" value="P:intracellular protein transmembrane transport"/>
    <property type="evidence" value="ECO:0007669"/>
    <property type="project" value="UniProtKB-UniRule"/>
</dbReference>
<dbReference type="SMART" id="SM00957">
    <property type="entry name" value="SecA_DEAD"/>
    <property type="match status" value="1"/>
</dbReference>
<comment type="caution">
    <text evidence="22">The sequence shown here is derived from an EMBL/GenBank/DDBJ whole genome shotgun (WGS) entry which is preliminary data.</text>
</comment>
<dbReference type="GO" id="GO:0046872">
    <property type="term" value="F:metal ion binding"/>
    <property type="evidence" value="ECO:0007669"/>
    <property type="project" value="UniProtKB-KW"/>
</dbReference>
<organism evidence="22 23">
    <name type="scientific">Bacillus infantis</name>
    <dbReference type="NCBI Taxonomy" id="324767"/>
    <lineage>
        <taxon>Bacteria</taxon>
        <taxon>Bacillati</taxon>
        <taxon>Bacillota</taxon>
        <taxon>Bacilli</taxon>
        <taxon>Bacillales</taxon>
        <taxon>Bacillaceae</taxon>
        <taxon>Bacillus</taxon>
    </lineage>
</organism>
<dbReference type="InterPro" id="IPR001650">
    <property type="entry name" value="Helicase_C-like"/>
</dbReference>
<dbReference type="InterPro" id="IPR011115">
    <property type="entry name" value="SecA_DEAD"/>
</dbReference>
<dbReference type="InterPro" id="IPR011130">
    <property type="entry name" value="SecA_preprotein_X-link_dom"/>
</dbReference>
<evidence type="ECO:0000256" key="15">
    <source>
        <dbReference type="ARBA" id="ARBA00034006"/>
    </source>
</evidence>
<feature type="binding site" evidence="16">
    <location>
        <position position="85"/>
    </location>
    <ligand>
        <name>ATP</name>
        <dbReference type="ChEBI" id="CHEBI:30616"/>
    </ligand>
</feature>
<keyword evidence="6 16" id="KW-0963">Cytoplasm</keyword>
<sequence length="838" mass="94597">MLGILNKVFDQNKRDLKKLSKKAEQIDALASTIDKLTDDQLRDKTAEFKMRLEKGETLDDILVEAFAVVREAAKRVLGLYPYPVQLMGGVSLHEGNISEMKTGEGKTLTATMPVYLNALAGKGVHVVTVNEYLASRDATEMGRLYEFLGLTVGLNLNGLSKEEKQAAYAADITYGTNNELGFDYLRDNMVLYKEQKVQRPLYYAVIDEVDSILIDEARTPLIISGSAQKSAQLYIQANAFVRNLKKEDDYTYDEKTKGVQLTEDGMTKAEKAFGIENLFDISHVAINHHITQALKAHASMHLDVDYVVQDGEIVIVDQFTGRLMKGRRYSDGLHQAIEAKEGLEIQNESMTLATITFQNYFRMYEKLAGMTGTAKTEEEEFRNIYNMYVTVIPTNRPIARDDRADLIYASMDGKFRAVVEDIAERNQKGQPVLVGTVAIETSEIISKYLTKKGIRHDVLNAKNHEREAEIIAHAGEKGSVTIATNMAGRGTDIKLGEGVKEVGGLAVIGTERHESRRIDNQLRGRSGRQGDPGVTQFYLSMEDELMRRFGSDNMKSMMERLGMDDSQPIQSKMVSRAVESAQKRVEGNNFDARKQLLSYDDVLRQQREILYAQRNEVLESENLREIAEKMIQAALQRNVEAFAPAVEDEENWNLDGLLDYVNGNLLNEGDLTVNDLRGKDTEEIFETIYAKVKERYDEKEEILAEDQMREFEKVVVLRAVDSKWIDHIDAMDQLRQGIHLRAYGQIDPLREYQHEGFAMFENMIASIEEDVAKYIMKAEIRNNLQREEVAKGQAVNPKENEGGKVKKKPAVKQLDVGRNDSCICGSGKKYKNCCGKEA</sequence>
<dbReference type="InterPro" id="IPR000185">
    <property type="entry name" value="SecA"/>
</dbReference>
<dbReference type="Pfam" id="PF01043">
    <property type="entry name" value="SecA_PP_bind"/>
    <property type="match status" value="1"/>
</dbReference>
<dbReference type="SUPFAM" id="SSF52540">
    <property type="entry name" value="P-loop containing nucleoside triphosphate hydrolases"/>
    <property type="match status" value="2"/>
</dbReference>
<evidence type="ECO:0000256" key="1">
    <source>
        <dbReference type="ARBA" id="ARBA00001947"/>
    </source>
</evidence>
<gene>
    <name evidence="16 22" type="primary">secA</name>
    <name evidence="22" type="ORF">FZD47_09455</name>
</gene>
<feature type="domain" description="Helicase ATP-binding" evidence="19">
    <location>
        <begin position="87"/>
        <end position="245"/>
    </location>
</feature>
<dbReference type="InterPro" id="IPR020937">
    <property type="entry name" value="SecA_CS"/>
</dbReference>
<dbReference type="PANTHER" id="PTHR30612">
    <property type="entry name" value="SECA INNER MEMBRANE COMPONENT OF SEC PROTEIN SECRETION SYSTEM"/>
    <property type="match status" value="1"/>
</dbReference>
<dbReference type="GO" id="GO:0017038">
    <property type="term" value="P:protein import"/>
    <property type="evidence" value="ECO:0007669"/>
    <property type="project" value="InterPro"/>
</dbReference>
<evidence type="ECO:0000256" key="9">
    <source>
        <dbReference type="ARBA" id="ARBA00022833"/>
    </source>
</evidence>
<dbReference type="InterPro" id="IPR004027">
    <property type="entry name" value="SEC_C_motif"/>
</dbReference>
<dbReference type="HAMAP" id="MF_01382">
    <property type="entry name" value="SecA"/>
    <property type="match status" value="1"/>
</dbReference>
<dbReference type="InterPro" id="IPR027417">
    <property type="entry name" value="P-loop_NTPase"/>
</dbReference>
<evidence type="ECO:0000256" key="8">
    <source>
        <dbReference type="ARBA" id="ARBA00022741"/>
    </source>
</evidence>
<evidence type="ECO:0000256" key="6">
    <source>
        <dbReference type="ARBA" id="ARBA00022490"/>
    </source>
</evidence>
<dbReference type="Gene3D" id="3.40.50.300">
    <property type="entry name" value="P-loop containing nucleotide triphosphate hydrolases"/>
    <property type="match status" value="3"/>
</dbReference>
<feature type="domain" description="Helicase C-terminal" evidence="20">
    <location>
        <begin position="414"/>
        <end position="586"/>
    </location>
</feature>
<dbReference type="SUPFAM" id="SSF81886">
    <property type="entry name" value="Helical scaffold and wing domains of SecA"/>
    <property type="match status" value="1"/>
</dbReference>
<dbReference type="NCBIfam" id="NF006630">
    <property type="entry name" value="PRK09200.1"/>
    <property type="match status" value="1"/>
</dbReference>
<evidence type="ECO:0000313" key="22">
    <source>
        <dbReference type="EMBL" id="TYS63738.1"/>
    </source>
</evidence>
<evidence type="ECO:0000256" key="13">
    <source>
        <dbReference type="ARBA" id="ARBA00023010"/>
    </source>
</evidence>
<dbReference type="SUPFAM" id="SSF81767">
    <property type="entry name" value="Pre-protein crosslinking domain of SecA"/>
    <property type="match status" value="1"/>
</dbReference>
<dbReference type="Proteomes" id="UP000323732">
    <property type="component" value="Unassembled WGS sequence"/>
</dbReference>
<feature type="domain" description="SecA family profile" evidence="21">
    <location>
        <begin position="1"/>
        <end position="570"/>
    </location>
</feature>
<evidence type="ECO:0000256" key="12">
    <source>
        <dbReference type="ARBA" id="ARBA00022967"/>
    </source>
</evidence>
<keyword evidence="11 16" id="KW-0653">Protein transport</keyword>
<dbReference type="GO" id="GO:0008564">
    <property type="term" value="F:protein-exporting ATPase activity"/>
    <property type="evidence" value="ECO:0007669"/>
    <property type="project" value="UniProtKB-EC"/>
</dbReference>
<dbReference type="Gene3D" id="1.10.3060.10">
    <property type="entry name" value="Helical scaffold and wing domains of SecA"/>
    <property type="match status" value="1"/>
</dbReference>
<reference evidence="22 23" key="1">
    <citation type="submission" date="2019-08" db="EMBL/GenBank/DDBJ databases">
        <title>Bacillus genomes from the desert of Cuatro Cienegas, Coahuila.</title>
        <authorList>
            <person name="Olmedo-Alvarez G."/>
        </authorList>
    </citation>
    <scope>NUCLEOTIDE SEQUENCE [LARGE SCALE GENOMIC DNA]</scope>
    <source>
        <strain evidence="22 23">CH37_1T</strain>
    </source>
</reference>
<dbReference type="EC" id="7.4.2.8" evidence="16"/>
<dbReference type="Pfam" id="PF07517">
    <property type="entry name" value="SecA_DEAD"/>
    <property type="match status" value="1"/>
</dbReference>
<dbReference type="PROSITE" id="PS01312">
    <property type="entry name" value="SECA"/>
    <property type="match status" value="1"/>
</dbReference>
<dbReference type="PROSITE" id="PS51196">
    <property type="entry name" value="SECA_MOTOR_DEAD"/>
    <property type="match status" value="1"/>
</dbReference>
<evidence type="ECO:0000259" key="19">
    <source>
        <dbReference type="PROSITE" id="PS51192"/>
    </source>
</evidence>
<dbReference type="InterPro" id="IPR014018">
    <property type="entry name" value="SecA_motor_DEAD"/>
</dbReference>
<keyword evidence="7" id="KW-0479">Metal-binding</keyword>
<comment type="cofactor">
    <cofactor evidence="1">
        <name>Zn(2+)</name>
        <dbReference type="ChEBI" id="CHEBI:29105"/>
    </cofactor>
</comment>
<dbReference type="GO" id="GO:0005524">
    <property type="term" value="F:ATP binding"/>
    <property type="evidence" value="ECO:0007669"/>
    <property type="project" value="UniProtKB-UniRule"/>
</dbReference>
<dbReference type="AlphaFoldDB" id="A0A5D4SND9"/>
<dbReference type="GO" id="GO:0043952">
    <property type="term" value="P:protein transport by the Sec complex"/>
    <property type="evidence" value="ECO:0007669"/>
    <property type="project" value="TreeGrafter"/>
</dbReference>
<evidence type="ECO:0000256" key="18">
    <source>
        <dbReference type="SAM" id="MobiDB-lite"/>
    </source>
</evidence>
<dbReference type="CDD" id="cd18803">
    <property type="entry name" value="SF2_C_secA"/>
    <property type="match status" value="1"/>
</dbReference>
<name>A0A5D4SND9_9BACI</name>
<dbReference type="FunFam" id="3.90.1440.10:FF:000001">
    <property type="entry name" value="Preprotein translocase subunit SecA"/>
    <property type="match status" value="1"/>
</dbReference>
<feature type="binding site" evidence="16">
    <location>
        <begin position="103"/>
        <end position="107"/>
    </location>
    <ligand>
        <name>ATP</name>
        <dbReference type="ChEBI" id="CHEBI:30616"/>
    </ligand>
</feature>
<dbReference type="NCBIfam" id="TIGR00963">
    <property type="entry name" value="secA"/>
    <property type="match status" value="1"/>
</dbReference>
<keyword evidence="12 16" id="KW-1278">Translocase</keyword>
<evidence type="ECO:0000256" key="10">
    <source>
        <dbReference type="ARBA" id="ARBA00022840"/>
    </source>
</evidence>
<dbReference type="GO" id="GO:0005886">
    <property type="term" value="C:plasma membrane"/>
    <property type="evidence" value="ECO:0007669"/>
    <property type="project" value="UniProtKB-SubCell"/>
</dbReference>
<dbReference type="PRINTS" id="PR00906">
    <property type="entry name" value="SECA"/>
</dbReference>
<dbReference type="NCBIfam" id="NF009538">
    <property type="entry name" value="PRK12904.1"/>
    <property type="match status" value="1"/>
</dbReference>
<keyword evidence="13 16" id="KW-0811">Translocation</keyword>
<comment type="function">
    <text evidence="16">Part of the Sec protein translocase complex. Interacts with the SecYEG preprotein conducting channel. Has a central role in coupling the hydrolysis of ATP to the transfer of proteins into and across the cell membrane, serving as an ATP-driven molecular motor driving the stepwise translocation of polypeptide chains across the membrane.</text>
</comment>
<comment type="catalytic activity">
    <reaction evidence="15 16">
        <text>ATP + H2O + cellular proteinSide 1 = ADP + phosphate + cellular proteinSide 2.</text>
        <dbReference type="EC" id="7.4.2.8"/>
    </reaction>
</comment>
<keyword evidence="9" id="KW-0862">Zinc</keyword>
<keyword evidence="10 16" id="KW-0067">ATP-binding</keyword>
<dbReference type="PANTHER" id="PTHR30612:SF0">
    <property type="entry name" value="CHLOROPLAST PROTEIN-TRANSPORTING ATPASE"/>
    <property type="match status" value="1"/>
</dbReference>
<dbReference type="CDD" id="cd17928">
    <property type="entry name" value="DEXDc_SecA"/>
    <property type="match status" value="1"/>
</dbReference>
<evidence type="ECO:0000313" key="23">
    <source>
        <dbReference type="Proteomes" id="UP000323732"/>
    </source>
</evidence>
<dbReference type="SMART" id="SM00958">
    <property type="entry name" value="SecA_PP_bind"/>
    <property type="match status" value="1"/>
</dbReference>
<dbReference type="Gene3D" id="3.90.1440.10">
    <property type="entry name" value="SecA, preprotein cross-linking domain"/>
    <property type="match status" value="1"/>
</dbReference>
<evidence type="ECO:0000256" key="16">
    <source>
        <dbReference type="HAMAP-Rule" id="MF_01382"/>
    </source>
</evidence>
<keyword evidence="8 16" id="KW-0547">Nucleotide-binding</keyword>